<dbReference type="InParanoid" id="D3BUN0"/>
<dbReference type="GO" id="GO:0071011">
    <property type="term" value="C:precatalytic spliceosome"/>
    <property type="evidence" value="ECO:0007669"/>
    <property type="project" value="TreeGrafter"/>
</dbReference>
<dbReference type="SMART" id="SM00651">
    <property type="entry name" value="Sm"/>
    <property type="match status" value="1"/>
</dbReference>
<dbReference type="InterPro" id="IPR044642">
    <property type="entry name" value="PTHR15588"/>
</dbReference>
<dbReference type="CDD" id="cd01727">
    <property type="entry name" value="LSm8"/>
    <property type="match status" value="1"/>
</dbReference>
<comment type="subunit">
    <text evidence="7">LSm subunits form a heteromer with a doughnut shape.</text>
</comment>
<dbReference type="GO" id="GO:0000398">
    <property type="term" value="P:mRNA splicing, via spliceosome"/>
    <property type="evidence" value="ECO:0007669"/>
    <property type="project" value="UniProtKB-UniRule"/>
</dbReference>
<reference evidence="9 10" key="1">
    <citation type="journal article" date="2011" name="Genome Res.">
        <title>Phylogeny-wide analysis of social amoeba genomes highlights ancient origins for complex intercellular communication.</title>
        <authorList>
            <person name="Heidel A.J."/>
            <person name="Lawal H.M."/>
            <person name="Felder M."/>
            <person name="Schilde C."/>
            <person name="Helps N.R."/>
            <person name="Tunggal B."/>
            <person name="Rivero F."/>
            <person name="John U."/>
            <person name="Schleicher M."/>
            <person name="Eichinger L."/>
            <person name="Platzer M."/>
            <person name="Noegel A.A."/>
            <person name="Schaap P."/>
            <person name="Gloeckner G."/>
        </authorList>
    </citation>
    <scope>NUCLEOTIDE SEQUENCE [LARGE SCALE GENOMIC DNA]</scope>
    <source>
        <strain evidence="10">ATCC 26659 / Pp 5 / PN500</strain>
    </source>
</reference>
<evidence type="ECO:0000256" key="6">
    <source>
        <dbReference type="ARBA" id="ARBA00023274"/>
    </source>
</evidence>
<keyword evidence="2 7" id="KW-0747">Spliceosome</keyword>
<evidence type="ECO:0000256" key="1">
    <source>
        <dbReference type="ARBA" id="ARBA00004123"/>
    </source>
</evidence>
<sequence>MIVNKKKLLTVVERVLVLTADGRNIVGTLRGLDQMINVILEHCHERIYTDEGVEIFNLGVHIIKGDDVNHCCTSKIYSSLMVQQLHYSLISFQINSIHSKALN</sequence>
<gene>
    <name evidence="9" type="primary">lsm8</name>
    <name evidence="7" type="synonym">LSM8</name>
    <name evidence="9" type="ORF">PPL_11851</name>
</gene>
<dbReference type="GeneID" id="31367319"/>
<evidence type="ECO:0000256" key="4">
    <source>
        <dbReference type="ARBA" id="ARBA00023187"/>
    </source>
</evidence>
<dbReference type="InterPro" id="IPR034103">
    <property type="entry name" value="Lsm8"/>
</dbReference>
<protein>
    <recommendedName>
        <fullName evidence="7">U6 snRNA-associated Sm-like protein LSm8</fullName>
    </recommendedName>
</protein>
<dbReference type="PANTHER" id="PTHR15588">
    <property type="entry name" value="LSM1"/>
    <property type="match status" value="1"/>
</dbReference>
<comment type="similarity">
    <text evidence="7">Belongs to the snRNP Sm proteins family.</text>
</comment>
<dbReference type="STRING" id="670386.D3BUN0"/>
<comment type="subcellular location">
    <subcellularLocation>
        <location evidence="1 7">Nucleus</location>
    </subcellularLocation>
</comment>
<comment type="caution">
    <text evidence="9">The sequence shown here is derived from an EMBL/GenBank/DDBJ whole genome shotgun (WGS) entry which is preliminary data.</text>
</comment>
<proteinExistence type="inferred from homology"/>
<dbReference type="SUPFAM" id="SSF50182">
    <property type="entry name" value="Sm-like ribonucleoproteins"/>
    <property type="match status" value="1"/>
</dbReference>
<dbReference type="GO" id="GO:0003729">
    <property type="term" value="F:mRNA binding"/>
    <property type="evidence" value="ECO:0007669"/>
    <property type="project" value="TreeGrafter"/>
</dbReference>
<dbReference type="FunCoup" id="D3BUN0">
    <property type="interactions" value="662"/>
</dbReference>
<keyword evidence="5 7" id="KW-0539">Nucleus</keyword>
<dbReference type="GO" id="GO:0005688">
    <property type="term" value="C:U6 snRNP"/>
    <property type="evidence" value="ECO:0007669"/>
    <property type="project" value="UniProtKB-UniRule"/>
</dbReference>
<dbReference type="RefSeq" id="XP_020426952.1">
    <property type="nucleotide sequence ID" value="XM_020582598.1"/>
</dbReference>
<dbReference type="AlphaFoldDB" id="D3BUN0"/>
<evidence type="ECO:0000256" key="7">
    <source>
        <dbReference type="RuleBase" id="RU365048"/>
    </source>
</evidence>
<evidence type="ECO:0000256" key="5">
    <source>
        <dbReference type="ARBA" id="ARBA00023242"/>
    </source>
</evidence>
<dbReference type="OMA" id="CHERIYT"/>
<organism evidence="9 10">
    <name type="scientific">Heterostelium pallidum (strain ATCC 26659 / Pp 5 / PN500)</name>
    <name type="common">Cellular slime mold</name>
    <name type="synonym">Polysphondylium pallidum</name>
    <dbReference type="NCBI Taxonomy" id="670386"/>
    <lineage>
        <taxon>Eukaryota</taxon>
        <taxon>Amoebozoa</taxon>
        <taxon>Evosea</taxon>
        <taxon>Eumycetozoa</taxon>
        <taxon>Dictyostelia</taxon>
        <taxon>Acytosteliales</taxon>
        <taxon>Acytosteliaceae</taxon>
        <taxon>Heterostelium</taxon>
    </lineage>
</organism>
<keyword evidence="3 7" id="KW-0694">RNA-binding</keyword>
<comment type="function">
    <text evidence="7">Plays role in pre-mRNA splicing as component of the U4/U6-U5 tri-snRNP complex that is involved in spliceosome assembly, and as component of the precatalytic spliceosome (spliceosome B complex). The heptameric LSM2-8 complex binds specifically to the 3'-terminal U-tract of U6 snRNA.</text>
</comment>
<evidence type="ECO:0000256" key="3">
    <source>
        <dbReference type="ARBA" id="ARBA00022884"/>
    </source>
</evidence>
<evidence type="ECO:0000313" key="10">
    <source>
        <dbReference type="Proteomes" id="UP000001396"/>
    </source>
</evidence>
<dbReference type="InterPro" id="IPR010920">
    <property type="entry name" value="LSM_dom_sf"/>
</dbReference>
<keyword evidence="6 7" id="KW-0687">Ribonucleoprotein</keyword>
<accession>D3BUN0</accession>
<feature type="domain" description="Sm" evidence="8">
    <location>
        <begin position="6"/>
        <end position="73"/>
    </location>
</feature>
<keyword evidence="4 7" id="KW-0508">mRNA splicing</keyword>
<evidence type="ECO:0000256" key="2">
    <source>
        <dbReference type="ARBA" id="ARBA00022728"/>
    </source>
</evidence>
<dbReference type="PANTHER" id="PTHR15588:SF9">
    <property type="entry name" value="U6 SNRNA-ASSOCIATED SM-LIKE PROTEIN LSM8"/>
    <property type="match status" value="1"/>
</dbReference>
<keyword evidence="10" id="KW-1185">Reference proteome</keyword>
<evidence type="ECO:0000259" key="8">
    <source>
        <dbReference type="SMART" id="SM00651"/>
    </source>
</evidence>
<dbReference type="Pfam" id="PF01423">
    <property type="entry name" value="LSM"/>
    <property type="match status" value="1"/>
</dbReference>
<dbReference type="EMBL" id="ADBJ01000060">
    <property type="protein sequence ID" value="EFA74818.1"/>
    <property type="molecule type" value="Genomic_DNA"/>
</dbReference>
<dbReference type="Proteomes" id="UP000001396">
    <property type="component" value="Unassembled WGS sequence"/>
</dbReference>
<keyword evidence="7" id="KW-0507">mRNA processing</keyword>
<evidence type="ECO:0000313" key="9">
    <source>
        <dbReference type="EMBL" id="EFA74818.1"/>
    </source>
</evidence>
<name>D3BUN0_HETP5</name>
<dbReference type="GO" id="GO:0046540">
    <property type="term" value="C:U4/U6 x U5 tri-snRNP complex"/>
    <property type="evidence" value="ECO:0007669"/>
    <property type="project" value="UniProtKB-UniRule"/>
</dbReference>
<dbReference type="InterPro" id="IPR001163">
    <property type="entry name" value="Sm_dom_euk/arc"/>
</dbReference>
<dbReference type="Gene3D" id="2.30.30.100">
    <property type="match status" value="1"/>
</dbReference>